<reference evidence="1 2" key="1">
    <citation type="journal article" date="2016" name="Nat. Commun.">
        <title>Thousands of microbial genomes shed light on interconnected biogeochemical processes in an aquifer system.</title>
        <authorList>
            <person name="Anantharaman K."/>
            <person name="Brown C.T."/>
            <person name="Hug L.A."/>
            <person name="Sharon I."/>
            <person name="Castelle C.J."/>
            <person name="Probst A.J."/>
            <person name="Thomas B.C."/>
            <person name="Singh A."/>
            <person name="Wilkins M.J."/>
            <person name="Karaoz U."/>
            <person name="Brodie E.L."/>
            <person name="Williams K.H."/>
            <person name="Hubbard S.S."/>
            <person name="Banfield J.F."/>
        </authorList>
    </citation>
    <scope>NUCLEOTIDE SEQUENCE [LARGE SCALE GENOMIC DNA]</scope>
</reference>
<evidence type="ECO:0000313" key="1">
    <source>
        <dbReference type="EMBL" id="OGI41611.1"/>
    </source>
</evidence>
<sequence length="99" mass="10973">MDGKNLLAALLLAAVVTGGCRDKPAGEETRIKPRMDFGPEEFGIGKTHTPNQTCNRQIDALLDDVRSCYNTRGDAGCQSLQQNRNRRIAQIKNSARCRR</sequence>
<gene>
    <name evidence="1" type="ORF">A2140_00160</name>
</gene>
<proteinExistence type="predicted"/>
<accession>A0A1F6T8Y4</accession>
<name>A0A1F6T8Y4_9PROT</name>
<dbReference type="Proteomes" id="UP000178379">
    <property type="component" value="Unassembled WGS sequence"/>
</dbReference>
<comment type="caution">
    <text evidence="1">The sequence shown here is derived from an EMBL/GenBank/DDBJ whole genome shotgun (WGS) entry which is preliminary data.</text>
</comment>
<evidence type="ECO:0000313" key="2">
    <source>
        <dbReference type="Proteomes" id="UP000178379"/>
    </source>
</evidence>
<organism evidence="1 2">
    <name type="scientific">Candidatus Muproteobacteria bacterium RBG_16_62_13</name>
    <dbReference type="NCBI Taxonomy" id="1817756"/>
    <lineage>
        <taxon>Bacteria</taxon>
        <taxon>Pseudomonadati</taxon>
        <taxon>Pseudomonadota</taxon>
        <taxon>Candidatus Muproteobacteria</taxon>
    </lineage>
</organism>
<protein>
    <submittedName>
        <fullName evidence="1">Uncharacterized protein</fullName>
    </submittedName>
</protein>
<dbReference type="EMBL" id="MFSQ01000005">
    <property type="protein sequence ID" value="OGI41611.1"/>
    <property type="molecule type" value="Genomic_DNA"/>
</dbReference>
<dbReference type="PROSITE" id="PS51257">
    <property type="entry name" value="PROKAR_LIPOPROTEIN"/>
    <property type="match status" value="1"/>
</dbReference>
<dbReference type="AlphaFoldDB" id="A0A1F6T8Y4"/>